<reference evidence="2" key="1">
    <citation type="journal article" date="2021" name="Nat. Commun.">
        <title>Genetic determinants of endophytism in the Arabidopsis root mycobiome.</title>
        <authorList>
            <person name="Mesny F."/>
            <person name="Miyauchi S."/>
            <person name="Thiergart T."/>
            <person name="Pickel B."/>
            <person name="Atanasova L."/>
            <person name="Karlsson M."/>
            <person name="Huettel B."/>
            <person name="Barry K.W."/>
            <person name="Haridas S."/>
            <person name="Chen C."/>
            <person name="Bauer D."/>
            <person name="Andreopoulos W."/>
            <person name="Pangilinan J."/>
            <person name="LaButti K."/>
            <person name="Riley R."/>
            <person name="Lipzen A."/>
            <person name="Clum A."/>
            <person name="Drula E."/>
            <person name="Henrissat B."/>
            <person name="Kohler A."/>
            <person name="Grigoriev I.V."/>
            <person name="Martin F.M."/>
            <person name="Hacquard S."/>
        </authorList>
    </citation>
    <scope>NUCLEOTIDE SEQUENCE</scope>
    <source>
        <strain evidence="2">MPI-CAGE-AT-0023</strain>
    </source>
</reference>
<accession>A0A9P9GDZ3</accession>
<comment type="caution">
    <text evidence="2">The sequence shown here is derived from an EMBL/GenBank/DDBJ whole genome shotgun (WGS) entry which is preliminary data.</text>
</comment>
<protein>
    <submittedName>
        <fullName evidence="2">Uncharacterized protein</fullName>
    </submittedName>
</protein>
<dbReference type="OrthoDB" id="5098677at2759"/>
<gene>
    <name evidence="2" type="ORF">BKA55DRAFT_578962</name>
</gene>
<dbReference type="AlphaFoldDB" id="A0A9P9GDZ3"/>
<proteinExistence type="predicted"/>
<feature type="signal peptide" evidence="1">
    <location>
        <begin position="1"/>
        <end position="16"/>
    </location>
</feature>
<evidence type="ECO:0000313" key="2">
    <source>
        <dbReference type="EMBL" id="KAH7237023.1"/>
    </source>
</evidence>
<organism evidence="2 3">
    <name type="scientific">Fusarium redolens</name>
    <dbReference type="NCBI Taxonomy" id="48865"/>
    <lineage>
        <taxon>Eukaryota</taxon>
        <taxon>Fungi</taxon>
        <taxon>Dikarya</taxon>
        <taxon>Ascomycota</taxon>
        <taxon>Pezizomycotina</taxon>
        <taxon>Sordariomycetes</taxon>
        <taxon>Hypocreomycetidae</taxon>
        <taxon>Hypocreales</taxon>
        <taxon>Nectriaceae</taxon>
        <taxon>Fusarium</taxon>
        <taxon>Fusarium redolens species complex</taxon>
    </lineage>
</organism>
<sequence>MRPILILSALQGAALAIKDETHTKVYCKTKMWSTEGPVYTITTTTKVKVTGTLPRCRSKPATCKITPDPVTTTVIARSIYPSLVTAPQKIDTLTITKTR</sequence>
<name>A0A9P9GDZ3_FUSRE</name>
<dbReference type="RefSeq" id="XP_046045153.1">
    <property type="nucleotide sequence ID" value="XM_046193787.1"/>
</dbReference>
<keyword evidence="1" id="KW-0732">Signal</keyword>
<evidence type="ECO:0000256" key="1">
    <source>
        <dbReference type="SAM" id="SignalP"/>
    </source>
</evidence>
<dbReference type="EMBL" id="JAGMUX010000016">
    <property type="protein sequence ID" value="KAH7237023.1"/>
    <property type="molecule type" value="Genomic_DNA"/>
</dbReference>
<feature type="non-terminal residue" evidence="2">
    <location>
        <position position="99"/>
    </location>
</feature>
<feature type="chain" id="PRO_5040131503" evidence="1">
    <location>
        <begin position="17"/>
        <end position="99"/>
    </location>
</feature>
<dbReference type="Proteomes" id="UP000720189">
    <property type="component" value="Unassembled WGS sequence"/>
</dbReference>
<evidence type="ECO:0000313" key="3">
    <source>
        <dbReference type="Proteomes" id="UP000720189"/>
    </source>
</evidence>
<keyword evidence="3" id="KW-1185">Reference proteome</keyword>
<dbReference type="GeneID" id="70223741"/>